<organism evidence="2 3">
    <name type="scientific">Schizophyllum amplum</name>
    <dbReference type="NCBI Taxonomy" id="97359"/>
    <lineage>
        <taxon>Eukaryota</taxon>
        <taxon>Fungi</taxon>
        <taxon>Dikarya</taxon>
        <taxon>Basidiomycota</taxon>
        <taxon>Agaricomycotina</taxon>
        <taxon>Agaricomycetes</taxon>
        <taxon>Agaricomycetidae</taxon>
        <taxon>Agaricales</taxon>
        <taxon>Schizophyllaceae</taxon>
        <taxon>Schizophyllum</taxon>
    </lineage>
</organism>
<dbReference type="EMBL" id="VDMD01000006">
    <property type="protein sequence ID" value="TRM65001.1"/>
    <property type="molecule type" value="Genomic_DNA"/>
</dbReference>
<keyword evidence="1" id="KW-0732">Signal</keyword>
<feature type="chain" id="PRO_5021936255" evidence="1">
    <location>
        <begin position="23"/>
        <end position="246"/>
    </location>
</feature>
<feature type="signal peptide" evidence="1">
    <location>
        <begin position="1"/>
        <end position="22"/>
    </location>
</feature>
<accession>A0A550CJL8</accession>
<evidence type="ECO:0000313" key="2">
    <source>
        <dbReference type="EMBL" id="TRM65001.1"/>
    </source>
</evidence>
<reference evidence="2 3" key="1">
    <citation type="journal article" date="2019" name="New Phytol.">
        <title>Comparative genomics reveals unique wood-decay strategies and fruiting body development in the Schizophyllaceae.</title>
        <authorList>
            <person name="Almasi E."/>
            <person name="Sahu N."/>
            <person name="Krizsan K."/>
            <person name="Balint B."/>
            <person name="Kovacs G.M."/>
            <person name="Kiss B."/>
            <person name="Cseklye J."/>
            <person name="Drula E."/>
            <person name="Henrissat B."/>
            <person name="Nagy I."/>
            <person name="Chovatia M."/>
            <person name="Adam C."/>
            <person name="LaButti K."/>
            <person name="Lipzen A."/>
            <person name="Riley R."/>
            <person name="Grigoriev I.V."/>
            <person name="Nagy L.G."/>
        </authorList>
    </citation>
    <scope>NUCLEOTIDE SEQUENCE [LARGE SCALE GENOMIC DNA]</scope>
    <source>
        <strain evidence="2 3">NL-1724</strain>
    </source>
</reference>
<proteinExistence type="predicted"/>
<protein>
    <submittedName>
        <fullName evidence="2">Uncharacterized protein</fullName>
    </submittedName>
</protein>
<sequence>MILIRLRMLIWVQVCLPQLALVRPMTWCMITIHMQLGSLFLRGKGPNAQELVPQAARDAMQAIIDLAVRGQTLAQALRGHTDAVRQVLLPTSEGPLESYQDLIDVRNRDVLRCLDEIKADAEYTNATFFALEFAFTAKFGRQRNESNLCKLLPAIRKMREYVDALKIQAACLRSALEHMPKCFSLSNLAQLRGAPEHARRDLDDYIRQVYAWHLVSMGNHTKDSAEVMRNKLQSPPVDRDKMHPMR</sequence>
<dbReference type="AlphaFoldDB" id="A0A550CJL8"/>
<gene>
    <name evidence="2" type="ORF">BD626DRAFT_238773</name>
</gene>
<evidence type="ECO:0000313" key="3">
    <source>
        <dbReference type="Proteomes" id="UP000320762"/>
    </source>
</evidence>
<name>A0A550CJL8_9AGAR</name>
<dbReference type="Proteomes" id="UP000320762">
    <property type="component" value="Unassembled WGS sequence"/>
</dbReference>
<evidence type="ECO:0000256" key="1">
    <source>
        <dbReference type="SAM" id="SignalP"/>
    </source>
</evidence>
<keyword evidence="3" id="KW-1185">Reference proteome</keyword>
<comment type="caution">
    <text evidence="2">The sequence shown here is derived from an EMBL/GenBank/DDBJ whole genome shotgun (WGS) entry which is preliminary data.</text>
</comment>